<dbReference type="PANTHER" id="PTHR45849:SF3">
    <property type="entry name" value="HISTONE CHAPERONE RTT106"/>
    <property type="match status" value="1"/>
</dbReference>
<keyword evidence="6" id="KW-0158">Chromosome</keyword>
<dbReference type="GO" id="GO:0005634">
    <property type="term" value="C:nucleus"/>
    <property type="evidence" value="ECO:0007669"/>
    <property type="project" value="UniProtKB-SubCell"/>
</dbReference>
<dbReference type="Pfam" id="PF18469">
    <property type="entry name" value="PH_18"/>
    <property type="match status" value="1"/>
</dbReference>
<feature type="compositionally biased region" description="Acidic residues" evidence="12">
    <location>
        <begin position="392"/>
        <end position="445"/>
    </location>
</feature>
<evidence type="ECO:0000256" key="5">
    <source>
        <dbReference type="ARBA" id="ARBA00018462"/>
    </source>
</evidence>
<evidence type="ECO:0000256" key="8">
    <source>
        <dbReference type="ARBA" id="ARBA00023125"/>
    </source>
</evidence>
<dbReference type="AlphaFoldDB" id="A0A061B3N6"/>
<evidence type="ECO:0000256" key="6">
    <source>
        <dbReference type="ARBA" id="ARBA00022454"/>
    </source>
</evidence>
<feature type="domain" description="Histone chaperone RTT106/FACT complex subunit SPT16-like middle" evidence="13">
    <location>
        <begin position="246"/>
        <end position="335"/>
    </location>
</feature>
<evidence type="ECO:0000256" key="12">
    <source>
        <dbReference type="SAM" id="MobiDB-lite"/>
    </source>
</evidence>
<dbReference type="Pfam" id="PF18215">
    <property type="entry name" value="Rtt106_N"/>
    <property type="match status" value="1"/>
</dbReference>
<evidence type="ECO:0000256" key="3">
    <source>
        <dbReference type="ARBA" id="ARBA00006159"/>
    </source>
</evidence>
<organism evidence="14">
    <name type="scientific">Cyberlindnera fabianii</name>
    <name type="common">Yeast</name>
    <name type="synonym">Hansenula fabianii</name>
    <dbReference type="NCBI Taxonomy" id="36022"/>
    <lineage>
        <taxon>Eukaryota</taxon>
        <taxon>Fungi</taxon>
        <taxon>Dikarya</taxon>
        <taxon>Ascomycota</taxon>
        <taxon>Saccharomycotina</taxon>
        <taxon>Saccharomycetes</taxon>
        <taxon>Phaffomycetales</taxon>
        <taxon>Phaffomycetaceae</taxon>
        <taxon>Cyberlindnera</taxon>
    </lineage>
</organism>
<sequence>MALGGINLIIIYPKTGTNIAIQSLLGVIHKLSSTHFTMSNFVENLPPQLQQDVIKICQESEGAYKVFQDLYNFLTEDHKKRKIAPSQSPAAVSGSPMTKIVPSSIIFQLRDLSIQSPLRKKLNLTISISLTTQKPVLSLSKSNDDVPELVISDLSSKNIRFATFLPSHEKKNFLYLVIYYNALSQSNNITGNDPIVLMMNKDAAAKQLIADKVIKESDDLITFIVRQTAISGLKITETFTLPHHNSFYVQAHRGIKEGLLYFLPHHILFGFKKPILLFPSEDVESISYSSITRITFCATIALKSGETFEFSMIDQEEFAKIDDYVKNRAVNDMSMSEQYKAKPTGAKTQQAEGILEEATQSLEVDGVQMDHQMVVNEDDSDEDDGDYRVEKEVDDTSDISGSESDDDGNEEVQENEDDDANDEDITGSDSLEAEEEDVDEAEESD</sequence>
<dbReference type="SMART" id="SM01287">
    <property type="entry name" value="Rtt106"/>
    <property type="match status" value="1"/>
</dbReference>
<dbReference type="Gene3D" id="2.30.29.120">
    <property type="match status" value="1"/>
</dbReference>
<evidence type="ECO:0000256" key="10">
    <source>
        <dbReference type="ARBA" id="ARBA00023186"/>
    </source>
</evidence>
<dbReference type="InterPro" id="IPR011993">
    <property type="entry name" value="PH-like_dom_sf"/>
</dbReference>
<evidence type="ECO:0000256" key="11">
    <source>
        <dbReference type="ARBA" id="ARBA00023242"/>
    </source>
</evidence>
<evidence type="ECO:0000256" key="1">
    <source>
        <dbReference type="ARBA" id="ARBA00004123"/>
    </source>
</evidence>
<evidence type="ECO:0000313" key="14">
    <source>
        <dbReference type="EMBL" id="CDR44072.1"/>
    </source>
</evidence>
<gene>
    <name evidence="14" type="ORF">CYFA0S_13e02828g</name>
</gene>
<dbReference type="SUPFAM" id="SSF50729">
    <property type="entry name" value="PH domain-like"/>
    <property type="match status" value="1"/>
</dbReference>
<evidence type="ECO:0000256" key="2">
    <source>
        <dbReference type="ARBA" id="ARBA00004286"/>
    </source>
</evidence>
<dbReference type="Gene3D" id="2.30.29.30">
    <property type="entry name" value="Pleckstrin-homology domain (PH domain)/Phosphotyrosine-binding domain (PTB)"/>
    <property type="match status" value="1"/>
</dbReference>
<name>A0A061B3N6_CYBFA</name>
<keyword evidence="7" id="KW-0805">Transcription regulation</keyword>
<dbReference type="PANTHER" id="PTHR45849">
    <property type="entry name" value="FACT COMPLEX SUBUNIT SSRP1"/>
    <property type="match status" value="1"/>
</dbReference>
<proteinExistence type="inferred from homology"/>
<evidence type="ECO:0000259" key="13">
    <source>
        <dbReference type="SMART" id="SM01287"/>
    </source>
</evidence>
<evidence type="ECO:0000256" key="4">
    <source>
        <dbReference type="ARBA" id="ARBA00017355"/>
    </source>
</evidence>
<keyword evidence="9" id="KW-0804">Transcription</keyword>
<protein>
    <recommendedName>
        <fullName evidence="4">Histone chaperone RTT106</fullName>
    </recommendedName>
    <alternativeName>
        <fullName evidence="5">Histone chaperone rtt106</fullName>
    </alternativeName>
</protein>
<accession>A0A061B3N6</accession>
<dbReference type="InterPro" id="IPR040993">
    <property type="entry name" value="Rtt106_N"/>
</dbReference>
<keyword evidence="10" id="KW-0143">Chaperone</keyword>
<comment type="subcellular location">
    <subcellularLocation>
        <location evidence="2">Chromosome</location>
    </subcellularLocation>
    <subcellularLocation>
        <location evidence="1">Nucleus</location>
    </subcellularLocation>
</comment>
<comment type="similarity">
    <text evidence="3">Belongs to the RTT106 family.</text>
</comment>
<dbReference type="GO" id="GO:0003677">
    <property type="term" value="F:DNA binding"/>
    <property type="evidence" value="ECO:0007669"/>
    <property type="project" value="UniProtKB-KW"/>
</dbReference>
<reference evidence="14" key="1">
    <citation type="journal article" date="2014" name="Genome Announc.">
        <title>Genome sequence of the yeast Cyberlindnera fabianii (Hansenula fabianii).</title>
        <authorList>
            <person name="Freel K.C."/>
            <person name="Sarilar V."/>
            <person name="Neuveglise C."/>
            <person name="Devillers H."/>
            <person name="Friedrich A."/>
            <person name="Schacherer J."/>
        </authorList>
    </citation>
    <scope>NUCLEOTIDE SEQUENCE</scope>
    <source>
        <strain evidence="14">YJS4271</strain>
    </source>
</reference>
<dbReference type="InterPro" id="IPR040770">
    <property type="entry name" value="Rtt106_PH"/>
</dbReference>
<dbReference type="OrthoDB" id="75754at2759"/>
<dbReference type="GO" id="GO:0042393">
    <property type="term" value="F:histone binding"/>
    <property type="evidence" value="ECO:0007669"/>
    <property type="project" value="TreeGrafter"/>
</dbReference>
<dbReference type="Pfam" id="PF08512">
    <property type="entry name" value="Rttp106-like_middle"/>
    <property type="match status" value="1"/>
</dbReference>
<dbReference type="PhylomeDB" id="A0A061B3N6"/>
<dbReference type="GO" id="GO:0031491">
    <property type="term" value="F:nucleosome binding"/>
    <property type="evidence" value="ECO:0007669"/>
    <property type="project" value="TreeGrafter"/>
</dbReference>
<dbReference type="GO" id="GO:0005694">
    <property type="term" value="C:chromosome"/>
    <property type="evidence" value="ECO:0007669"/>
    <property type="project" value="UniProtKB-SubCell"/>
</dbReference>
<dbReference type="InterPro" id="IPR050454">
    <property type="entry name" value="RTT106/SSRP1_HistChap/FACT"/>
</dbReference>
<dbReference type="InterPro" id="IPR013719">
    <property type="entry name" value="RTT106/SPT16-like_middle_dom"/>
</dbReference>
<feature type="compositionally biased region" description="Acidic residues" evidence="12">
    <location>
        <begin position="376"/>
        <end position="385"/>
    </location>
</feature>
<evidence type="ECO:0000256" key="7">
    <source>
        <dbReference type="ARBA" id="ARBA00023015"/>
    </source>
</evidence>
<dbReference type="EMBL" id="LK052898">
    <property type="protein sequence ID" value="CDR44072.1"/>
    <property type="molecule type" value="Genomic_DNA"/>
</dbReference>
<keyword evidence="11" id="KW-0539">Nucleus</keyword>
<evidence type="ECO:0000256" key="9">
    <source>
        <dbReference type="ARBA" id="ARBA00023163"/>
    </source>
</evidence>
<feature type="region of interest" description="Disordered" evidence="12">
    <location>
        <begin position="374"/>
        <end position="445"/>
    </location>
</feature>
<keyword evidence="8" id="KW-0238">DNA-binding</keyword>
<dbReference type="VEuPathDB" id="FungiDB:BON22_1869"/>